<organism evidence="2 3">
    <name type="scientific">Clunio marinus</name>
    <dbReference type="NCBI Taxonomy" id="568069"/>
    <lineage>
        <taxon>Eukaryota</taxon>
        <taxon>Metazoa</taxon>
        <taxon>Ecdysozoa</taxon>
        <taxon>Arthropoda</taxon>
        <taxon>Hexapoda</taxon>
        <taxon>Insecta</taxon>
        <taxon>Pterygota</taxon>
        <taxon>Neoptera</taxon>
        <taxon>Endopterygota</taxon>
        <taxon>Diptera</taxon>
        <taxon>Nematocera</taxon>
        <taxon>Chironomoidea</taxon>
        <taxon>Chironomidae</taxon>
        <taxon>Clunio</taxon>
    </lineage>
</organism>
<feature type="domain" description="BTB" evidence="1">
    <location>
        <begin position="3"/>
        <end position="54"/>
    </location>
</feature>
<dbReference type="InterPro" id="IPR000210">
    <property type="entry name" value="BTB/POZ_dom"/>
</dbReference>
<protein>
    <submittedName>
        <fullName evidence="2">CLUMA_CG012924, isoform A</fullName>
    </submittedName>
</protein>
<dbReference type="EMBL" id="CVRI01000051">
    <property type="protein sequence ID" value="CRK99612.1"/>
    <property type="molecule type" value="Genomic_DNA"/>
</dbReference>
<dbReference type="CDD" id="cd18186">
    <property type="entry name" value="BTB_POZ_ZBTB_KLHL-like"/>
    <property type="match status" value="1"/>
</dbReference>
<evidence type="ECO:0000313" key="2">
    <source>
        <dbReference type="EMBL" id="CRK99612.1"/>
    </source>
</evidence>
<keyword evidence="3" id="KW-1185">Reference proteome</keyword>
<dbReference type="InterPro" id="IPR011333">
    <property type="entry name" value="SKP1/BTB/POZ_sf"/>
</dbReference>
<accession>A0A1J1IJ91</accession>
<dbReference type="Pfam" id="PF00651">
    <property type="entry name" value="BTB"/>
    <property type="match status" value="1"/>
</dbReference>
<name>A0A1J1IJ91_9DIPT</name>
<evidence type="ECO:0000259" key="1">
    <source>
        <dbReference type="Pfam" id="PF00651"/>
    </source>
</evidence>
<gene>
    <name evidence="2" type="ORF">CLUMA_CG012924</name>
</gene>
<sequence length="135" mass="15741">MDLIDISTVVFRTIIDYMYKNELPVNHPDLIGLYMAARHLELKDLQDFSETQIHSRTNASNAYEILVFSNKIDSKKLKDKAFDVIKEMFPGQSLKEEIKHQPEKIKKVIDANRQIDKLMTEMRKDIESLTVVDSQ</sequence>
<dbReference type="Gene3D" id="3.30.710.10">
    <property type="entry name" value="Potassium Channel Kv1.1, Chain A"/>
    <property type="match status" value="1"/>
</dbReference>
<dbReference type="OrthoDB" id="624345at2759"/>
<evidence type="ECO:0000313" key="3">
    <source>
        <dbReference type="Proteomes" id="UP000183832"/>
    </source>
</evidence>
<dbReference type="Proteomes" id="UP000183832">
    <property type="component" value="Unassembled WGS sequence"/>
</dbReference>
<dbReference type="AlphaFoldDB" id="A0A1J1IJ91"/>
<reference evidence="2 3" key="1">
    <citation type="submission" date="2015-04" db="EMBL/GenBank/DDBJ databases">
        <authorList>
            <person name="Syromyatnikov M.Y."/>
            <person name="Popov V.N."/>
        </authorList>
    </citation>
    <scope>NUCLEOTIDE SEQUENCE [LARGE SCALE GENOMIC DNA]</scope>
</reference>
<proteinExistence type="predicted"/>
<dbReference type="SUPFAM" id="SSF54695">
    <property type="entry name" value="POZ domain"/>
    <property type="match status" value="1"/>
</dbReference>